<dbReference type="AlphaFoldDB" id="A0A0M6W950"/>
<dbReference type="PANTHER" id="PTHR34472">
    <property type="entry name" value="SULFUR CARRIER PROTEIN THIS"/>
    <property type="match status" value="1"/>
</dbReference>
<dbReference type="CDD" id="cd00565">
    <property type="entry name" value="Ubl_ThiS"/>
    <property type="match status" value="1"/>
</dbReference>
<dbReference type="InterPro" id="IPR016155">
    <property type="entry name" value="Mopterin_synth/thiamin_S_b"/>
</dbReference>
<reference evidence="2" key="1">
    <citation type="submission" date="2015-05" db="EMBL/GenBank/DDBJ databases">
        <authorList>
            <person name="Manzano-Marin A."/>
        </authorList>
    </citation>
    <scope>NUCLEOTIDE SEQUENCE [LARGE SCALE GENOMIC DNA]</scope>
    <source>
        <strain evidence="2">officinalis</strain>
    </source>
</reference>
<evidence type="ECO:0000313" key="2">
    <source>
        <dbReference type="Proteomes" id="UP000242301"/>
    </source>
</evidence>
<dbReference type="Gene3D" id="3.10.20.30">
    <property type="match status" value="1"/>
</dbReference>
<proteinExistence type="predicted"/>
<dbReference type="InterPro" id="IPR010035">
    <property type="entry name" value="Thi_S"/>
</dbReference>
<dbReference type="Pfam" id="PF02597">
    <property type="entry name" value="ThiS"/>
    <property type="match status" value="1"/>
</dbReference>
<organism evidence="1 2">
    <name type="scientific">Candidatus Providencia siddallii</name>
    <dbReference type="NCBI Taxonomy" id="1715285"/>
    <lineage>
        <taxon>Bacteria</taxon>
        <taxon>Pseudomonadati</taxon>
        <taxon>Pseudomonadota</taxon>
        <taxon>Gammaproteobacteria</taxon>
        <taxon>Enterobacterales</taxon>
        <taxon>Morganellaceae</taxon>
        <taxon>Providencia</taxon>
    </lineage>
</organism>
<name>A0A0M6W950_9GAMM</name>
<dbReference type="InterPro" id="IPR012675">
    <property type="entry name" value="Beta-grasp_dom_sf"/>
</dbReference>
<sequence length="66" mass="7359">MNVIINDQIIELANQITVSELFTVLKRKTLGAAVAINKVIITKSQWETYLVNDKDEILIFQIVAGG</sequence>
<dbReference type="PANTHER" id="PTHR34472:SF1">
    <property type="entry name" value="SULFUR CARRIER PROTEIN THIS"/>
    <property type="match status" value="1"/>
</dbReference>
<dbReference type="SUPFAM" id="SSF54285">
    <property type="entry name" value="MoaD/ThiS"/>
    <property type="match status" value="1"/>
</dbReference>
<dbReference type="Proteomes" id="UP000242301">
    <property type="component" value="Unassembled WGS sequence"/>
</dbReference>
<accession>A0A0M6W950</accession>
<dbReference type="STRING" id="1715285.SOFFGTOCOR_0509"/>
<dbReference type="InterPro" id="IPR003749">
    <property type="entry name" value="ThiS/MoaD-like"/>
</dbReference>
<dbReference type="EMBL" id="CVRF01000003">
    <property type="protein sequence ID" value="CRK85916.1"/>
    <property type="molecule type" value="Genomic_DNA"/>
</dbReference>
<keyword evidence="2" id="KW-1185">Reference proteome</keyword>
<evidence type="ECO:0000313" key="1">
    <source>
        <dbReference type="EMBL" id="CRK85916.1"/>
    </source>
</evidence>
<dbReference type="NCBIfam" id="TIGR01683">
    <property type="entry name" value="thiS"/>
    <property type="match status" value="1"/>
</dbReference>
<gene>
    <name evidence="1" type="primary">thiS</name>
    <name evidence="1" type="ORF">SOFFGTOCOR_0509</name>
</gene>
<protein>
    <submittedName>
        <fullName evidence="1">Sulfur carrier protein ThiS</fullName>
    </submittedName>
</protein>